<gene>
    <name evidence="8" type="ORF">I5731_19595</name>
</gene>
<dbReference type="AlphaFoldDB" id="A0A931I4C9"/>
<protein>
    <submittedName>
        <fullName evidence="8">DnaJ domain-containing protein</fullName>
    </submittedName>
</protein>
<keyword evidence="2 6" id="KW-0812">Transmembrane</keyword>
<feature type="transmembrane region" description="Helical" evidence="6">
    <location>
        <begin position="34"/>
        <end position="52"/>
    </location>
</feature>
<dbReference type="PRINTS" id="PR00625">
    <property type="entry name" value="JDOMAIN"/>
</dbReference>
<evidence type="ECO:0000256" key="3">
    <source>
        <dbReference type="ARBA" id="ARBA00022989"/>
    </source>
</evidence>
<dbReference type="SMART" id="SM00271">
    <property type="entry name" value="DnaJ"/>
    <property type="match status" value="1"/>
</dbReference>
<dbReference type="Pfam" id="PF00226">
    <property type="entry name" value="DnaJ"/>
    <property type="match status" value="1"/>
</dbReference>
<dbReference type="PANTHER" id="PTHR12763">
    <property type="match status" value="1"/>
</dbReference>
<evidence type="ECO:0000256" key="4">
    <source>
        <dbReference type="ARBA" id="ARBA00023136"/>
    </source>
</evidence>
<dbReference type="InterPro" id="IPR036869">
    <property type="entry name" value="J_dom_sf"/>
</dbReference>
<evidence type="ECO:0000256" key="5">
    <source>
        <dbReference type="ARBA" id="ARBA00038105"/>
    </source>
</evidence>
<comment type="subcellular location">
    <subcellularLocation>
        <location evidence="1">Membrane</location>
        <topology evidence="1">Single-pass membrane protein</topology>
    </subcellularLocation>
</comment>
<dbReference type="PROSITE" id="PS50076">
    <property type="entry name" value="DNAJ_2"/>
    <property type="match status" value="1"/>
</dbReference>
<evidence type="ECO:0000256" key="2">
    <source>
        <dbReference type="ARBA" id="ARBA00022692"/>
    </source>
</evidence>
<dbReference type="GO" id="GO:0016020">
    <property type="term" value="C:membrane"/>
    <property type="evidence" value="ECO:0007669"/>
    <property type="project" value="UniProtKB-SubCell"/>
</dbReference>
<keyword evidence="9" id="KW-1185">Reference proteome</keyword>
<evidence type="ECO:0000313" key="8">
    <source>
        <dbReference type="EMBL" id="MBH0240032.1"/>
    </source>
</evidence>
<dbReference type="CDD" id="cd06257">
    <property type="entry name" value="DnaJ"/>
    <property type="match status" value="1"/>
</dbReference>
<proteinExistence type="inferred from homology"/>
<reference evidence="8" key="1">
    <citation type="submission" date="2020-12" db="EMBL/GenBank/DDBJ databases">
        <title>Methylobrevis albus sp. nov., isolated from fresh water lack sediment.</title>
        <authorList>
            <person name="Zou Q."/>
        </authorList>
    </citation>
    <scope>NUCLEOTIDE SEQUENCE</scope>
    <source>
        <strain evidence="8">L22</strain>
    </source>
</reference>
<evidence type="ECO:0000313" key="9">
    <source>
        <dbReference type="Proteomes" id="UP000631694"/>
    </source>
</evidence>
<evidence type="ECO:0000256" key="1">
    <source>
        <dbReference type="ARBA" id="ARBA00004167"/>
    </source>
</evidence>
<evidence type="ECO:0000256" key="6">
    <source>
        <dbReference type="SAM" id="Phobius"/>
    </source>
</evidence>
<feature type="domain" description="J" evidence="7">
    <location>
        <begin position="191"/>
        <end position="244"/>
    </location>
</feature>
<dbReference type="FunFam" id="1.10.287.110:FF:000001">
    <property type="entry name" value="Import inner membrane translocase subunit tim14"/>
    <property type="match status" value="1"/>
</dbReference>
<dbReference type="Proteomes" id="UP000631694">
    <property type="component" value="Unassembled WGS sequence"/>
</dbReference>
<dbReference type="SUPFAM" id="SSF46565">
    <property type="entry name" value="Chaperone J-domain"/>
    <property type="match status" value="1"/>
</dbReference>
<dbReference type="InterPro" id="IPR001623">
    <property type="entry name" value="DnaJ_domain"/>
</dbReference>
<evidence type="ECO:0000259" key="7">
    <source>
        <dbReference type="PROSITE" id="PS50076"/>
    </source>
</evidence>
<dbReference type="PANTHER" id="PTHR12763:SF28">
    <property type="entry name" value="GEO10507P1-RELATED"/>
    <property type="match status" value="1"/>
</dbReference>
<keyword evidence="3 6" id="KW-1133">Transmembrane helix</keyword>
<name>A0A931I4C9_9HYPH</name>
<sequence>MTTLLGIFAALILGWFALKWFANASPSAILGKGPWLAIAAAAVVFAGLLLSGRAALAMTMLMVGIPVYRALTRGSLFGGGLFGGLGGARGTPKPGHRSMVRSAAFEMELDHDTGAISGKVLAGSFEGRALASLGAAELQRLYGEVAPDPESLALLETYLDRRLPRWREDFEMDPAARHGRPARAGPMSEEEAYQILGLAKGADEAEIRSAHRRLMKRVHPDQGGSTFLAARINEAKDRLLSKHR</sequence>
<organism evidence="8 9">
    <name type="scientific">Methylobrevis albus</name>
    <dbReference type="NCBI Taxonomy" id="2793297"/>
    <lineage>
        <taxon>Bacteria</taxon>
        <taxon>Pseudomonadati</taxon>
        <taxon>Pseudomonadota</taxon>
        <taxon>Alphaproteobacteria</taxon>
        <taxon>Hyphomicrobiales</taxon>
        <taxon>Pleomorphomonadaceae</taxon>
        <taxon>Methylobrevis</taxon>
    </lineage>
</organism>
<comment type="caution">
    <text evidence="8">The sequence shown here is derived from an EMBL/GenBank/DDBJ whole genome shotgun (WGS) entry which is preliminary data.</text>
</comment>
<accession>A0A931I4C9</accession>
<keyword evidence="4 6" id="KW-0472">Membrane</keyword>
<comment type="similarity">
    <text evidence="5">Belongs to the TIM14 family.</text>
</comment>
<dbReference type="RefSeq" id="WP_197313092.1">
    <property type="nucleotide sequence ID" value="NZ_JADZLT010000056.1"/>
</dbReference>
<dbReference type="Gene3D" id="1.10.287.110">
    <property type="entry name" value="DnaJ domain"/>
    <property type="match status" value="1"/>
</dbReference>
<dbReference type="EMBL" id="JADZLT010000056">
    <property type="protein sequence ID" value="MBH0240032.1"/>
    <property type="molecule type" value="Genomic_DNA"/>
</dbReference>